<dbReference type="Pfam" id="PF09697">
    <property type="entry name" value="Porph_ging"/>
    <property type="match status" value="1"/>
</dbReference>
<organism evidence="1 2">
    <name type="scientific">Emticicia aquatica</name>
    <dbReference type="NCBI Taxonomy" id="1681835"/>
    <lineage>
        <taxon>Bacteria</taxon>
        <taxon>Pseudomonadati</taxon>
        <taxon>Bacteroidota</taxon>
        <taxon>Cytophagia</taxon>
        <taxon>Cytophagales</taxon>
        <taxon>Leadbetterellaceae</taxon>
        <taxon>Emticicia</taxon>
    </lineage>
</organism>
<dbReference type="EMBL" id="CAKLPY010000001">
    <property type="protein sequence ID" value="CAH0993980.1"/>
    <property type="molecule type" value="Genomic_DNA"/>
</dbReference>
<accession>A0ABN8EQ69</accession>
<evidence type="ECO:0000313" key="1">
    <source>
        <dbReference type="EMBL" id="CAH0993980.1"/>
    </source>
</evidence>
<evidence type="ECO:0008006" key="3">
    <source>
        <dbReference type="Google" id="ProtNLM"/>
    </source>
</evidence>
<name>A0ABN8EQ69_9BACT</name>
<reference evidence="1" key="1">
    <citation type="submission" date="2021-12" db="EMBL/GenBank/DDBJ databases">
        <authorList>
            <person name="Rodrigo-Torres L."/>
            <person name="Arahal R. D."/>
            <person name="Lucena T."/>
        </authorList>
    </citation>
    <scope>NUCLEOTIDE SEQUENCE</scope>
    <source>
        <strain evidence="1">CECT 8858</strain>
    </source>
</reference>
<proteinExistence type="predicted"/>
<evidence type="ECO:0000313" key="2">
    <source>
        <dbReference type="Proteomes" id="UP000837932"/>
    </source>
</evidence>
<dbReference type="NCBIfam" id="TIGR01200">
    <property type="entry name" value="GLPGLI"/>
    <property type="match status" value="1"/>
</dbReference>
<comment type="caution">
    <text evidence="1">The sequence shown here is derived from an EMBL/GenBank/DDBJ whole genome shotgun (WGS) entry which is preliminary data.</text>
</comment>
<dbReference type="InterPro" id="IPR005901">
    <property type="entry name" value="GLPGLI"/>
</dbReference>
<keyword evidence="2" id="KW-1185">Reference proteome</keyword>
<dbReference type="RefSeq" id="WP_238803743.1">
    <property type="nucleotide sequence ID" value="NZ_CAKLPY010000001.1"/>
</dbReference>
<dbReference type="Proteomes" id="UP000837932">
    <property type="component" value="Unassembled WGS sequence"/>
</dbReference>
<sequence>MKKYQFIYSIIFSLITLPIFAQKDEGIISFERVVHYPKIIARLPYLSQEEKDRVKLTWGSDDEWKEKMKLAFSPNKSLYTYLNEQGESEDGTWAWRNDDLIITRDFEKEKKTEVIEMLGKTYIVDDSLHTPSWKVMNQIKDVAGYICMKAVTEDTIKKQKITAWFAGDIPVSAGPERYFGLPGAILELDVNDGDVVITATKVEFKKLEKELILPKSKGKKIKDIDYDNLLRNHIKDSIKSQRNPYWAIRY</sequence>
<gene>
    <name evidence="1" type="ORF">EMA8858_00085</name>
</gene>
<protein>
    <recommendedName>
        <fullName evidence="3">GLPGLI family protein</fullName>
    </recommendedName>
</protein>